<feature type="region of interest" description="Disordered" evidence="1">
    <location>
        <begin position="281"/>
        <end position="305"/>
    </location>
</feature>
<sequence length="305" mass="34852">MASSQKGRKTKPLKYNLHDRCRSYTGIDRSNVDFMSMINLINHQATQEMVESGQMLGFYGHQVRQRFGMTPPESVPIDGKMVYLEPAFKTIALTADRDGNVTHQAEFLNNDSGEFARRQYLAKVGGFSTAVNYKRCNTQLIPSGFFGFDYVTQPNYTSNVGDGQLFDGLYIPERLDSQEFACFDSATAIETLDASQRTIAQLLEQQIVSQFDSVHSQMALSQYNDAANTEIHHLHHLLQKQTRKQDLQARRTQERALNMVADVRSFDSVLSEAEEYMLQMEEMQRSQDDDEQPPHRKGFFGFKGW</sequence>
<name>A0A1G6KEU1_9GAMM</name>
<dbReference type="RefSeq" id="WP_092750106.1">
    <property type="nucleotide sequence ID" value="NZ_FMYL01000016.1"/>
</dbReference>
<dbReference type="EMBL" id="FMYL01000016">
    <property type="protein sequence ID" value="SDC28816.1"/>
    <property type="molecule type" value="Genomic_DNA"/>
</dbReference>
<reference evidence="3" key="1">
    <citation type="submission" date="2016-09" db="EMBL/GenBank/DDBJ databases">
        <authorList>
            <person name="Varghese N."/>
            <person name="Submissions S."/>
        </authorList>
    </citation>
    <scope>NUCLEOTIDE SEQUENCE [LARGE SCALE GENOMIC DNA]</scope>
    <source>
        <strain evidence="3">ANC 4422</strain>
    </source>
</reference>
<gene>
    <name evidence="2" type="ORF">SAMN05421733_11616</name>
</gene>
<organism evidence="2 3">
    <name type="scientific">Acinetobacter boissieri</name>
    <dbReference type="NCBI Taxonomy" id="1219383"/>
    <lineage>
        <taxon>Bacteria</taxon>
        <taxon>Pseudomonadati</taxon>
        <taxon>Pseudomonadota</taxon>
        <taxon>Gammaproteobacteria</taxon>
        <taxon>Moraxellales</taxon>
        <taxon>Moraxellaceae</taxon>
        <taxon>Acinetobacter</taxon>
    </lineage>
</organism>
<evidence type="ECO:0000313" key="2">
    <source>
        <dbReference type="EMBL" id="SDC28816.1"/>
    </source>
</evidence>
<dbReference type="AlphaFoldDB" id="A0A1G6KEU1"/>
<proteinExistence type="predicted"/>
<dbReference type="STRING" id="1219383.SAMN05421733_11616"/>
<evidence type="ECO:0000256" key="1">
    <source>
        <dbReference type="SAM" id="MobiDB-lite"/>
    </source>
</evidence>
<keyword evidence="3" id="KW-1185">Reference proteome</keyword>
<dbReference type="Proteomes" id="UP000242501">
    <property type="component" value="Unassembled WGS sequence"/>
</dbReference>
<dbReference type="OrthoDB" id="6683797at2"/>
<evidence type="ECO:0000313" key="3">
    <source>
        <dbReference type="Proteomes" id="UP000242501"/>
    </source>
</evidence>
<accession>A0A1G6KEU1</accession>
<protein>
    <submittedName>
        <fullName evidence="2">Uncharacterized protein</fullName>
    </submittedName>
</protein>